<dbReference type="GO" id="GO:0003677">
    <property type="term" value="F:DNA binding"/>
    <property type="evidence" value="ECO:0007669"/>
    <property type="project" value="InterPro"/>
</dbReference>
<keyword evidence="2" id="KW-0732">Signal</keyword>
<sequence>MRSVLGYALVAALAAAAALASALVVPQVAAIPGIVIEDAGRLLNLAVVLSWVQAGLHTCLIKDLVAALAVYQSGGLFIDLDYLFVGREPTLVDGLAIGSEPVKMLPPQRVPSHTLQVRGVGVQINIGLFAATPHHPLIGQWATAMYRFWASKFRRYLNGSDSMHVSRDNTRLWMRNTHCLHDILVGFGSIPSILPTHTICPWPRWMLRFLEHGVSSFGYTIPDMPLLRQECTFINVWESQWISSDEVRDVVSTLRDFLEEPFVNLNLRLRGQIWVGRPEAPRTLGRPSAPCKLHSCRLSSSLMSALAKCVGHDRFIGWTPQGFTWQEADIALLSILSRCPTKSLGRSWYTIARDICPDALRIWGPFTTALLICSHSHSWLQYQRLASHTLVFSVWFILDGSVSFTIPGKAAQIFRAGEVVASDLLLRGGRIERLLEDTKVLWCMLPQYVLGAKPSRAQILRHGNLHRSLMREKRMGSDWLGLSAVDEEFASDLSKCYHSFVQLDGAIDDEEDAARLVAEIIGNKRPALEVVRVVEGFWKWFSRKRKLGASAPKRLASVIPSLPVNLLRAKRSIHEVFEDEVTATPAVALTQLQRAVRVSRTSKSREEMEVLLRERWAMELVVYIKESKLPCADRMEALGDGKQHWLRLFGNRRGKTLRNRARAWAPVREWLQVTYGAPWPKSPEVLLRYLEERQAIKEMGKSVPTSILASLSLLESIGMVAEENRLSSDPMVVETVRSWTMELEADGPPCKPAPLLPLSAVLACEMVVCRPVYEIGLRFTAFVLLLMIWSSLRCDDVQNIDPSSIKLSQVGLRYVLRKTKTSGPGRKVGELHAFVSRIISLSGFDWIAEGVKLLGAETLAWSRDFLCPAFSREWDTPSREYMSAEGLALQLRRLLQHLPTPVRQQGVWKVSRELLFPGQLANFWTGHSARHVLTSIAAALGVGKDRRDYLGRWAYAQHGSQDYVLTSRQVVQGVQNFVCRSIILGHESGGYSEEELFWAIKAHADSLFLEGAEIVKASDLLQWDDVQKTWKLGGAFPSFNVSPERARQAAGDIDAQLPGPYEPFEGKEDGDEAPYFITVSRKGFRRLHLSKKCAVRRENCLETVPVHKLTEGIADAVCKLCRPKIENAEASSTSGSEESAREEAVEQEEPEPLVPSFGT</sequence>
<feature type="chain" id="PRO_5012773806" evidence="2">
    <location>
        <begin position="31"/>
        <end position="1159"/>
    </location>
</feature>
<dbReference type="Gene3D" id="1.10.443.10">
    <property type="entry name" value="Intergrase catalytic core"/>
    <property type="match status" value="1"/>
</dbReference>
<accession>A0A1Q9EHE8</accession>
<organism evidence="3 4">
    <name type="scientific">Symbiodinium microadriaticum</name>
    <name type="common">Dinoflagellate</name>
    <name type="synonym">Zooxanthella microadriatica</name>
    <dbReference type="NCBI Taxonomy" id="2951"/>
    <lineage>
        <taxon>Eukaryota</taxon>
        <taxon>Sar</taxon>
        <taxon>Alveolata</taxon>
        <taxon>Dinophyceae</taxon>
        <taxon>Suessiales</taxon>
        <taxon>Symbiodiniaceae</taxon>
        <taxon>Symbiodinium</taxon>
    </lineage>
</organism>
<dbReference type="Proteomes" id="UP000186817">
    <property type="component" value="Unassembled WGS sequence"/>
</dbReference>
<dbReference type="InterPro" id="IPR013762">
    <property type="entry name" value="Integrase-like_cat_sf"/>
</dbReference>
<feature type="signal peptide" evidence="2">
    <location>
        <begin position="1"/>
        <end position="30"/>
    </location>
</feature>
<protein>
    <submittedName>
        <fullName evidence="3">Uncharacterized protein</fullName>
    </submittedName>
</protein>
<comment type="caution">
    <text evidence="3">The sequence shown here is derived from an EMBL/GenBank/DDBJ whole genome shotgun (WGS) entry which is preliminary data.</text>
</comment>
<evidence type="ECO:0000313" key="3">
    <source>
        <dbReference type="EMBL" id="OLQ06852.1"/>
    </source>
</evidence>
<feature type="compositionally biased region" description="Low complexity" evidence="1">
    <location>
        <begin position="1128"/>
        <end position="1137"/>
    </location>
</feature>
<proteinExistence type="predicted"/>
<feature type="region of interest" description="Disordered" evidence="1">
    <location>
        <begin position="1128"/>
        <end position="1159"/>
    </location>
</feature>
<gene>
    <name evidence="3" type="ORF">AK812_SmicGene9802</name>
</gene>
<dbReference type="EMBL" id="LSRX01000151">
    <property type="protein sequence ID" value="OLQ06852.1"/>
    <property type="molecule type" value="Genomic_DNA"/>
</dbReference>
<keyword evidence="4" id="KW-1185">Reference proteome</keyword>
<name>A0A1Q9EHE8_SYMMI</name>
<dbReference type="GO" id="GO:0006310">
    <property type="term" value="P:DNA recombination"/>
    <property type="evidence" value="ECO:0007669"/>
    <property type="project" value="InterPro"/>
</dbReference>
<evidence type="ECO:0000256" key="2">
    <source>
        <dbReference type="SAM" id="SignalP"/>
    </source>
</evidence>
<reference evidence="3 4" key="1">
    <citation type="submission" date="2016-02" db="EMBL/GenBank/DDBJ databases">
        <title>Genome analysis of coral dinoflagellate symbionts highlights evolutionary adaptations to a symbiotic lifestyle.</title>
        <authorList>
            <person name="Aranda M."/>
            <person name="Li Y."/>
            <person name="Liew Y.J."/>
            <person name="Baumgarten S."/>
            <person name="Simakov O."/>
            <person name="Wilson M."/>
            <person name="Piel J."/>
            <person name="Ashoor H."/>
            <person name="Bougouffa S."/>
            <person name="Bajic V.B."/>
            <person name="Ryu T."/>
            <person name="Ravasi T."/>
            <person name="Bayer T."/>
            <person name="Micklem G."/>
            <person name="Kim H."/>
            <person name="Bhak J."/>
            <person name="Lajeunesse T.C."/>
            <person name="Voolstra C.R."/>
        </authorList>
    </citation>
    <scope>NUCLEOTIDE SEQUENCE [LARGE SCALE GENOMIC DNA]</scope>
    <source>
        <strain evidence="3 4">CCMP2467</strain>
    </source>
</reference>
<evidence type="ECO:0000256" key="1">
    <source>
        <dbReference type="SAM" id="MobiDB-lite"/>
    </source>
</evidence>
<evidence type="ECO:0000313" key="4">
    <source>
        <dbReference type="Proteomes" id="UP000186817"/>
    </source>
</evidence>
<dbReference type="AlphaFoldDB" id="A0A1Q9EHE8"/>
<dbReference type="GO" id="GO:0015074">
    <property type="term" value="P:DNA integration"/>
    <property type="evidence" value="ECO:0007669"/>
    <property type="project" value="InterPro"/>
</dbReference>
<dbReference type="OrthoDB" id="446918at2759"/>